<organism evidence="1 2">
    <name type="scientific">Prauserella alba</name>
    <dbReference type="NCBI Taxonomy" id="176898"/>
    <lineage>
        <taxon>Bacteria</taxon>
        <taxon>Bacillati</taxon>
        <taxon>Actinomycetota</taxon>
        <taxon>Actinomycetes</taxon>
        <taxon>Pseudonocardiales</taxon>
        <taxon>Pseudonocardiaceae</taxon>
        <taxon>Prauserella</taxon>
    </lineage>
</organism>
<dbReference type="RefSeq" id="WP_253854016.1">
    <property type="nucleotide sequence ID" value="NZ_BAAALM010000002.1"/>
</dbReference>
<dbReference type="Proteomes" id="UP001500467">
    <property type="component" value="Unassembled WGS sequence"/>
</dbReference>
<evidence type="ECO:0000313" key="1">
    <source>
        <dbReference type="EMBL" id="GAA1194257.1"/>
    </source>
</evidence>
<gene>
    <name evidence="1" type="ORF">GCM10009675_06340</name>
</gene>
<reference evidence="2" key="1">
    <citation type="journal article" date="2019" name="Int. J. Syst. Evol. Microbiol.">
        <title>The Global Catalogue of Microorganisms (GCM) 10K type strain sequencing project: providing services to taxonomists for standard genome sequencing and annotation.</title>
        <authorList>
            <consortium name="The Broad Institute Genomics Platform"/>
            <consortium name="The Broad Institute Genome Sequencing Center for Infectious Disease"/>
            <person name="Wu L."/>
            <person name="Ma J."/>
        </authorList>
    </citation>
    <scope>NUCLEOTIDE SEQUENCE [LARGE SCALE GENOMIC DNA]</scope>
    <source>
        <strain evidence="2">JCM 13022</strain>
    </source>
</reference>
<dbReference type="EMBL" id="BAAALM010000002">
    <property type="protein sequence ID" value="GAA1194257.1"/>
    <property type="molecule type" value="Genomic_DNA"/>
</dbReference>
<proteinExistence type="predicted"/>
<keyword evidence="2" id="KW-1185">Reference proteome</keyword>
<comment type="caution">
    <text evidence="1">The sequence shown here is derived from an EMBL/GenBank/DDBJ whole genome shotgun (WGS) entry which is preliminary data.</text>
</comment>
<evidence type="ECO:0000313" key="2">
    <source>
        <dbReference type="Proteomes" id="UP001500467"/>
    </source>
</evidence>
<protein>
    <submittedName>
        <fullName evidence="1">Uncharacterized protein</fullName>
    </submittedName>
</protein>
<name>A0ABP4FT29_9PSEU</name>
<sequence length="130" mass="13408">MKRLLATASIPPVYGQVSVHAPGTVDLPEWVTGEESALASEHAVVIATQMDTDGDVALSVLEGDGPEAGELVSDADLSFPEASLEFGSIVANALHRVRLATAGYTRVRVYADPPGLARSVVVVLDPGAAS</sequence>
<accession>A0ABP4FT29</accession>